<accession>A0A7S1TUQ3</accession>
<protein>
    <submittedName>
        <fullName evidence="11">Uncharacterized protein</fullName>
    </submittedName>
</protein>
<keyword evidence="3" id="KW-0813">Transport</keyword>
<comment type="subcellular location">
    <subcellularLocation>
        <location evidence="1">Mitochondrion inner membrane</location>
        <topology evidence="1">Single-pass membrane protein</topology>
    </subcellularLocation>
</comment>
<dbReference type="GO" id="GO:0045275">
    <property type="term" value="C:respiratory chain complex III"/>
    <property type="evidence" value="ECO:0007669"/>
    <property type="project" value="InterPro"/>
</dbReference>
<evidence type="ECO:0000256" key="9">
    <source>
        <dbReference type="ARBA" id="ARBA00023128"/>
    </source>
</evidence>
<gene>
    <name evidence="11" type="ORF">PPAR1163_LOCUS6118</name>
</gene>
<dbReference type="SUPFAM" id="SSF81508">
    <property type="entry name" value="Ubiquinone-binding protein QP-C of cytochrome bc1 complex (Ubiquinol-cytochrome c reductase)"/>
    <property type="match status" value="1"/>
</dbReference>
<dbReference type="Pfam" id="PF10890">
    <property type="entry name" value="Cyt_b-c1_8"/>
    <property type="match status" value="1"/>
</dbReference>
<evidence type="ECO:0000256" key="3">
    <source>
        <dbReference type="ARBA" id="ARBA00022448"/>
    </source>
</evidence>
<sequence>MATRGAFRMTSRVMAGARPDVNPNLVKWWKKFVPTDGEVIRHLSPYETNVVGNWMKTWPENITKRVTRYAFEGGPALLALVATCWWSEDYYHRQQLHHRD</sequence>
<evidence type="ECO:0000256" key="6">
    <source>
        <dbReference type="ARBA" id="ARBA00022792"/>
    </source>
</evidence>
<reference evidence="11" key="1">
    <citation type="submission" date="2021-01" db="EMBL/GenBank/DDBJ databases">
        <authorList>
            <person name="Corre E."/>
            <person name="Pelletier E."/>
            <person name="Niang G."/>
            <person name="Scheremetjew M."/>
            <person name="Finn R."/>
            <person name="Kale V."/>
            <person name="Holt S."/>
            <person name="Cochrane G."/>
            <person name="Meng A."/>
            <person name="Brown T."/>
            <person name="Cohen L."/>
        </authorList>
    </citation>
    <scope>NUCLEOTIDE SEQUENCE</scope>
    <source>
        <strain evidence="11">CCMP2877</strain>
    </source>
</reference>
<dbReference type="GO" id="GO:0005743">
    <property type="term" value="C:mitochondrial inner membrane"/>
    <property type="evidence" value="ECO:0007669"/>
    <property type="project" value="UniProtKB-SubCell"/>
</dbReference>
<dbReference type="InterPro" id="IPR020101">
    <property type="entry name" value="Cyt_b-c1_8-plants"/>
</dbReference>
<keyword evidence="4" id="KW-0679">Respiratory chain</keyword>
<keyword evidence="8" id="KW-1133">Transmembrane helix</keyword>
<comment type="similarity">
    <text evidence="2">Belongs to the UQCRQ/QCR8 family.</text>
</comment>
<keyword evidence="6" id="KW-0999">Mitochondrion inner membrane</keyword>
<evidence type="ECO:0000256" key="1">
    <source>
        <dbReference type="ARBA" id="ARBA00004434"/>
    </source>
</evidence>
<name>A0A7S1TUQ3_9STRA</name>
<evidence type="ECO:0000313" key="11">
    <source>
        <dbReference type="EMBL" id="CAD9247760.1"/>
    </source>
</evidence>
<evidence type="ECO:0000256" key="8">
    <source>
        <dbReference type="ARBA" id="ARBA00022989"/>
    </source>
</evidence>
<keyword evidence="5" id="KW-0812">Transmembrane</keyword>
<dbReference type="EMBL" id="HBGJ01009796">
    <property type="protein sequence ID" value="CAD9247760.1"/>
    <property type="molecule type" value="Transcribed_RNA"/>
</dbReference>
<keyword evidence="10" id="KW-0472">Membrane</keyword>
<keyword evidence="7" id="KW-0249">Electron transport</keyword>
<proteinExistence type="inferred from homology"/>
<evidence type="ECO:0000256" key="5">
    <source>
        <dbReference type="ARBA" id="ARBA00022692"/>
    </source>
</evidence>
<dbReference type="AlphaFoldDB" id="A0A7S1TUQ3"/>
<evidence type="ECO:0000256" key="4">
    <source>
        <dbReference type="ARBA" id="ARBA00022660"/>
    </source>
</evidence>
<dbReference type="InterPro" id="IPR036642">
    <property type="entry name" value="Cyt_bc1_su8_sf"/>
</dbReference>
<evidence type="ECO:0000256" key="7">
    <source>
        <dbReference type="ARBA" id="ARBA00022982"/>
    </source>
</evidence>
<organism evidence="11">
    <name type="scientific">Phaeomonas parva</name>
    <dbReference type="NCBI Taxonomy" id="124430"/>
    <lineage>
        <taxon>Eukaryota</taxon>
        <taxon>Sar</taxon>
        <taxon>Stramenopiles</taxon>
        <taxon>Ochrophyta</taxon>
        <taxon>Pinguiophyceae</taxon>
        <taxon>Pinguiochrysidales</taxon>
        <taxon>Pinguiochrysidaceae</taxon>
        <taxon>Phaeomonas</taxon>
    </lineage>
</organism>
<dbReference type="GO" id="GO:0006122">
    <property type="term" value="P:mitochondrial electron transport, ubiquinol to cytochrome c"/>
    <property type="evidence" value="ECO:0007669"/>
    <property type="project" value="InterPro"/>
</dbReference>
<dbReference type="Gene3D" id="1.20.5.210">
    <property type="entry name" value="Cytochrome b-c1 complex subunit 8"/>
    <property type="match status" value="1"/>
</dbReference>
<evidence type="ECO:0000256" key="10">
    <source>
        <dbReference type="ARBA" id="ARBA00023136"/>
    </source>
</evidence>
<evidence type="ECO:0000256" key="2">
    <source>
        <dbReference type="ARBA" id="ARBA00007668"/>
    </source>
</evidence>
<keyword evidence="9" id="KW-0496">Mitochondrion</keyword>